<dbReference type="EMBL" id="JACNJN010000151">
    <property type="protein sequence ID" value="MBC8336289.1"/>
    <property type="molecule type" value="Genomic_DNA"/>
</dbReference>
<dbReference type="AlphaFoldDB" id="A0A8J6NPJ8"/>
<reference evidence="4 5" key="1">
    <citation type="submission" date="2020-08" db="EMBL/GenBank/DDBJ databases">
        <title>Bridging the membrane lipid divide: bacteria of the FCB group superphylum have the potential to synthesize archaeal ether lipids.</title>
        <authorList>
            <person name="Villanueva L."/>
            <person name="Von Meijenfeldt F.A.B."/>
            <person name="Westbye A.B."/>
            <person name="Yadav S."/>
            <person name="Hopmans E.C."/>
            <person name="Dutilh B.E."/>
            <person name="Sinninghe Damste J.S."/>
        </authorList>
    </citation>
    <scope>NUCLEOTIDE SEQUENCE [LARGE SCALE GENOMIC DNA]</scope>
    <source>
        <strain evidence="4">NIOZ-UU36</strain>
    </source>
</reference>
<feature type="chain" id="PRO_5035180529" evidence="2">
    <location>
        <begin position="21"/>
        <end position="308"/>
    </location>
</feature>
<feature type="signal peptide" evidence="2">
    <location>
        <begin position="1"/>
        <end position="20"/>
    </location>
</feature>
<evidence type="ECO:0000313" key="4">
    <source>
        <dbReference type="EMBL" id="MBC8336289.1"/>
    </source>
</evidence>
<name>A0A8J6NPJ8_9CHLR</name>
<accession>A0A8J6NPJ8</accession>
<dbReference type="Gene3D" id="3.10.350.10">
    <property type="entry name" value="LysM domain"/>
    <property type="match status" value="1"/>
</dbReference>
<dbReference type="InterPro" id="IPR036779">
    <property type="entry name" value="LysM_dom_sf"/>
</dbReference>
<feature type="domain" description="LysM" evidence="3">
    <location>
        <begin position="64"/>
        <end position="108"/>
    </location>
</feature>
<dbReference type="SUPFAM" id="SSF54106">
    <property type="entry name" value="LysM domain"/>
    <property type="match status" value="1"/>
</dbReference>
<dbReference type="PROSITE" id="PS51257">
    <property type="entry name" value="PROKAR_LIPOPROTEIN"/>
    <property type="match status" value="1"/>
</dbReference>
<sequence>MRQITLSFFFIFLMSCATVADEKPILSPTLAGSLQPYQSPVPSHTPLPPTPAPTETPLPTPTPHLYQISSGETMGDIALKFGITINSLIAANPNVQPSAMSVGQNLIIPDRETISNSVPTPGPLDLDISSPDCYPTLSGGMWCFALVQNGEATPVESVSAQISLSDLNGQNFASEVAFMLLDRLPPGDELPVLAFFAKAPVEVSANANAVLLTAVEVPADDSRYLPALLRNVFTEISWDGISAEVSGEVVAEGVATQVWVLATAYDAIGNVIGARRWESVAGERKFHILVASLGPVIDQIDLIVEAKP</sequence>
<keyword evidence="2" id="KW-0732">Signal</keyword>
<feature type="region of interest" description="Disordered" evidence="1">
    <location>
        <begin position="37"/>
        <end position="60"/>
    </location>
</feature>
<gene>
    <name evidence="4" type="ORF">H8E29_13565</name>
</gene>
<evidence type="ECO:0000259" key="3">
    <source>
        <dbReference type="PROSITE" id="PS51782"/>
    </source>
</evidence>
<evidence type="ECO:0000313" key="5">
    <source>
        <dbReference type="Proteomes" id="UP000614469"/>
    </source>
</evidence>
<evidence type="ECO:0000256" key="2">
    <source>
        <dbReference type="SAM" id="SignalP"/>
    </source>
</evidence>
<feature type="compositionally biased region" description="Pro residues" evidence="1">
    <location>
        <begin position="43"/>
        <end position="60"/>
    </location>
</feature>
<organism evidence="4 5">
    <name type="scientific">Candidatus Desulfolinea nitratireducens</name>
    <dbReference type="NCBI Taxonomy" id="2841698"/>
    <lineage>
        <taxon>Bacteria</taxon>
        <taxon>Bacillati</taxon>
        <taxon>Chloroflexota</taxon>
        <taxon>Anaerolineae</taxon>
        <taxon>Anaerolineales</taxon>
        <taxon>Anaerolineales incertae sedis</taxon>
        <taxon>Candidatus Desulfolinea</taxon>
    </lineage>
</organism>
<dbReference type="CDD" id="cd00118">
    <property type="entry name" value="LysM"/>
    <property type="match status" value="1"/>
</dbReference>
<evidence type="ECO:0000256" key="1">
    <source>
        <dbReference type="SAM" id="MobiDB-lite"/>
    </source>
</evidence>
<dbReference type="InterPro" id="IPR018392">
    <property type="entry name" value="LysM"/>
</dbReference>
<dbReference type="Proteomes" id="UP000614469">
    <property type="component" value="Unassembled WGS sequence"/>
</dbReference>
<dbReference type="SMART" id="SM00257">
    <property type="entry name" value="LysM"/>
    <property type="match status" value="1"/>
</dbReference>
<protein>
    <submittedName>
        <fullName evidence="4">LysM peptidoglycan-binding domain-containing protein</fullName>
    </submittedName>
</protein>
<dbReference type="PROSITE" id="PS51782">
    <property type="entry name" value="LYSM"/>
    <property type="match status" value="1"/>
</dbReference>
<dbReference type="Pfam" id="PF01476">
    <property type="entry name" value="LysM"/>
    <property type="match status" value="1"/>
</dbReference>
<proteinExistence type="predicted"/>
<comment type="caution">
    <text evidence="4">The sequence shown here is derived from an EMBL/GenBank/DDBJ whole genome shotgun (WGS) entry which is preliminary data.</text>
</comment>